<reference evidence="2" key="1">
    <citation type="submission" date="2016-11" db="UniProtKB">
        <authorList>
            <consortium name="WormBaseParasite"/>
        </authorList>
    </citation>
    <scope>IDENTIFICATION</scope>
</reference>
<proteinExistence type="predicted"/>
<keyword evidence="1" id="KW-1185">Reference proteome</keyword>
<evidence type="ECO:0000313" key="2">
    <source>
        <dbReference type="WBParaSite" id="Hba_01437"/>
    </source>
</evidence>
<name>A0A1I7W9U4_HETBA</name>
<dbReference type="AlphaFoldDB" id="A0A1I7W9U4"/>
<dbReference type="WBParaSite" id="Hba_01437">
    <property type="protein sequence ID" value="Hba_01437"/>
    <property type="gene ID" value="Hba_01437"/>
</dbReference>
<dbReference type="Proteomes" id="UP000095283">
    <property type="component" value="Unplaced"/>
</dbReference>
<sequence length="28" mass="3446">MTKNNNNQSNNQSWCFDWSGWWHYLVGK</sequence>
<organism evidence="1 2">
    <name type="scientific">Heterorhabditis bacteriophora</name>
    <name type="common">Entomopathogenic nematode worm</name>
    <dbReference type="NCBI Taxonomy" id="37862"/>
    <lineage>
        <taxon>Eukaryota</taxon>
        <taxon>Metazoa</taxon>
        <taxon>Ecdysozoa</taxon>
        <taxon>Nematoda</taxon>
        <taxon>Chromadorea</taxon>
        <taxon>Rhabditida</taxon>
        <taxon>Rhabditina</taxon>
        <taxon>Rhabditomorpha</taxon>
        <taxon>Strongyloidea</taxon>
        <taxon>Heterorhabditidae</taxon>
        <taxon>Heterorhabditis</taxon>
    </lineage>
</organism>
<protein>
    <submittedName>
        <fullName evidence="2">Uncharacterized protein</fullName>
    </submittedName>
</protein>
<accession>A0A1I7W9U4</accession>
<evidence type="ECO:0000313" key="1">
    <source>
        <dbReference type="Proteomes" id="UP000095283"/>
    </source>
</evidence>